<dbReference type="Proteomes" id="UP000242188">
    <property type="component" value="Unassembled WGS sequence"/>
</dbReference>
<dbReference type="EMBL" id="NEDP02076666">
    <property type="protein sequence ID" value="OWF36166.1"/>
    <property type="molecule type" value="Genomic_DNA"/>
</dbReference>
<protein>
    <submittedName>
        <fullName evidence="1">Uncharacterized protein</fullName>
    </submittedName>
</protein>
<proteinExistence type="predicted"/>
<accession>A0A210PIB7</accession>
<comment type="caution">
    <text evidence="1">The sequence shown here is derived from an EMBL/GenBank/DDBJ whole genome shotgun (WGS) entry which is preliminary data.</text>
</comment>
<dbReference type="AlphaFoldDB" id="A0A210PIB7"/>
<organism evidence="1 2">
    <name type="scientific">Mizuhopecten yessoensis</name>
    <name type="common">Japanese scallop</name>
    <name type="synonym">Patinopecten yessoensis</name>
    <dbReference type="NCBI Taxonomy" id="6573"/>
    <lineage>
        <taxon>Eukaryota</taxon>
        <taxon>Metazoa</taxon>
        <taxon>Spiralia</taxon>
        <taxon>Lophotrochozoa</taxon>
        <taxon>Mollusca</taxon>
        <taxon>Bivalvia</taxon>
        <taxon>Autobranchia</taxon>
        <taxon>Pteriomorphia</taxon>
        <taxon>Pectinida</taxon>
        <taxon>Pectinoidea</taxon>
        <taxon>Pectinidae</taxon>
        <taxon>Mizuhopecten</taxon>
    </lineage>
</organism>
<evidence type="ECO:0000313" key="1">
    <source>
        <dbReference type="EMBL" id="OWF36166.1"/>
    </source>
</evidence>
<reference evidence="1 2" key="1">
    <citation type="journal article" date="2017" name="Nat. Ecol. Evol.">
        <title>Scallop genome provides insights into evolution of bilaterian karyotype and development.</title>
        <authorList>
            <person name="Wang S."/>
            <person name="Zhang J."/>
            <person name="Jiao W."/>
            <person name="Li J."/>
            <person name="Xun X."/>
            <person name="Sun Y."/>
            <person name="Guo X."/>
            <person name="Huan P."/>
            <person name="Dong B."/>
            <person name="Zhang L."/>
            <person name="Hu X."/>
            <person name="Sun X."/>
            <person name="Wang J."/>
            <person name="Zhao C."/>
            <person name="Wang Y."/>
            <person name="Wang D."/>
            <person name="Huang X."/>
            <person name="Wang R."/>
            <person name="Lv J."/>
            <person name="Li Y."/>
            <person name="Zhang Z."/>
            <person name="Liu B."/>
            <person name="Lu W."/>
            <person name="Hui Y."/>
            <person name="Liang J."/>
            <person name="Zhou Z."/>
            <person name="Hou R."/>
            <person name="Li X."/>
            <person name="Liu Y."/>
            <person name="Li H."/>
            <person name="Ning X."/>
            <person name="Lin Y."/>
            <person name="Zhao L."/>
            <person name="Xing Q."/>
            <person name="Dou J."/>
            <person name="Li Y."/>
            <person name="Mao J."/>
            <person name="Guo H."/>
            <person name="Dou H."/>
            <person name="Li T."/>
            <person name="Mu C."/>
            <person name="Jiang W."/>
            <person name="Fu Q."/>
            <person name="Fu X."/>
            <person name="Miao Y."/>
            <person name="Liu J."/>
            <person name="Yu Q."/>
            <person name="Li R."/>
            <person name="Liao H."/>
            <person name="Li X."/>
            <person name="Kong Y."/>
            <person name="Jiang Z."/>
            <person name="Chourrout D."/>
            <person name="Li R."/>
            <person name="Bao Z."/>
        </authorList>
    </citation>
    <scope>NUCLEOTIDE SEQUENCE [LARGE SCALE GENOMIC DNA]</scope>
    <source>
        <strain evidence="1 2">PY_sf001</strain>
    </source>
</reference>
<name>A0A210PIB7_MIZYE</name>
<keyword evidence="2" id="KW-1185">Reference proteome</keyword>
<dbReference type="OrthoDB" id="5945439at2759"/>
<sequence length="88" mass="10511">MTDSNGRKLSPAAARNLGMYRESWCAVEMKKEQSWCRKERKHDPEQFSSSVFDKHQPGYEPRCTFAVEAPTHRERRHYQDQYNCQMKI</sequence>
<gene>
    <name evidence="1" type="ORF">KP79_PYT10004</name>
</gene>
<evidence type="ECO:0000313" key="2">
    <source>
        <dbReference type="Proteomes" id="UP000242188"/>
    </source>
</evidence>